<reference evidence="1" key="1">
    <citation type="submission" date="2014-12" db="EMBL/GenBank/DDBJ databases">
        <title>Insight into the proteome of Arion vulgaris.</title>
        <authorList>
            <person name="Aradska J."/>
            <person name="Bulat T."/>
            <person name="Smidak R."/>
            <person name="Sarate P."/>
            <person name="Gangsoo J."/>
            <person name="Sialana F."/>
            <person name="Bilban M."/>
            <person name="Lubec G."/>
        </authorList>
    </citation>
    <scope>NUCLEOTIDE SEQUENCE</scope>
    <source>
        <tissue evidence="1">Skin</tissue>
    </source>
</reference>
<feature type="non-terminal residue" evidence="1">
    <location>
        <position position="1"/>
    </location>
</feature>
<dbReference type="EMBL" id="HACG01010917">
    <property type="protein sequence ID" value="CEK57782.1"/>
    <property type="molecule type" value="Transcribed_RNA"/>
</dbReference>
<gene>
    <name evidence="1" type="primary">ORF31054</name>
</gene>
<protein>
    <submittedName>
        <fullName evidence="1">Uncharacterized protein</fullName>
    </submittedName>
</protein>
<evidence type="ECO:0000313" key="1">
    <source>
        <dbReference type="EMBL" id="CEK57782.1"/>
    </source>
</evidence>
<proteinExistence type="predicted"/>
<sequence>TDSKVISIISDVTANSHCDQPRIRLDSMQEFETRQYRADEVSSQADVVSSQADAVSYQAVFVDLNQSGQHAKSCSNLDVL</sequence>
<name>A0A0B6YNN2_9EUPU</name>
<organism evidence="1">
    <name type="scientific">Arion vulgaris</name>
    <dbReference type="NCBI Taxonomy" id="1028688"/>
    <lineage>
        <taxon>Eukaryota</taxon>
        <taxon>Metazoa</taxon>
        <taxon>Spiralia</taxon>
        <taxon>Lophotrochozoa</taxon>
        <taxon>Mollusca</taxon>
        <taxon>Gastropoda</taxon>
        <taxon>Heterobranchia</taxon>
        <taxon>Euthyneura</taxon>
        <taxon>Panpulmonata</taxon>
        <taxon>Eupulmonata</taxon>
        <taxon>Stylommatophora</taxon>
        <taxon>Helicina</taxon>
        <taxon>Arionoidea</taxon>
        <taxon>Arionidae</taxon>
        <taxon>Arion</taxon>
    </lineage>
</organism>
<dbReference type="AlphaFoldDB" id="A0A0B6YNN2"/>
<feature type="non-terminal residue" evidence="1">
    <location>
        <position position="80"/>
    </location>
</feature>
<accession>A0A0B6YNN2</accession>